<evidence type="ECO:0000256" key="1">
    <source>
        <dbReference type="SAM" id="MobiDB-lite"/>
    </source>
</evidence>
<gene>
    <name evidence="2" type="ORF">SDC9_78095</name>
</gene>
<dbReference type="AlphaFoldDB" id="A0A644YSL9"/>
<protein>
    <submittedName>
        <fullName evidence="2">Uncharacterized protein</fullName>
    </submittedName>
</protein>
<organism evidence="2">
    <name type="scientific">bioreactor metagenome</name>
    <dbReference type="NCBI Taxonomy" id="1076179"/>
    <lineage>
        <taxon>unclassified sequences</taxon>
        <taxon>metagenomes</taxon>
        <taxon>ecological metagenomes</taxon>
    </lineage>
</organism>
<comment type="caution">
    <text evidence="2">The sequence shown here is derived from an EMBL/GenBank/DDBJ whole genome shotgun (WGS) entry which is preliminary data.</text>
</comment>
<feature type="region of interest" description="Disordered" evidence="1">
    <location>
        <begin position="80"/>
        <end position="114"/>
    </location>
</feature>
<reference evidence="2" key="1">
    <citation type="submission" date="2019-08" db="EMBL/GenBank/DDBJ databases">
        <authorList>
            <person name="Kucharzyk K."/>
            <person name="Murdoch R.W."/>
            <person name="Higgins S."/>
            <person name="Loffler F."/>
        </authorList>
    </citation>
    <scope>NUCLEOTIDE SEQUENCE</scope>
</reference>
<proteinExistence type="predicted"/>
<name>A0A644YSL9_9ZZZZ</name>
<accession>A0A644YSL9</accession>
<dbReference type="EMBL" id="VSSQ01006102">
    <property type="protein sequence ID" value="MPM31540.1"/>
    <property type="molecule type" value="Genomic_DNA"/>
</dbReference>
<feature type="region of interest" description="Disordered" evidence="1">
    <location>
        <begin position="155"/>
        <end position="177"/>
    </location>
</feature>
<evidence type="ECO:0000313" key="2">
    <source>
        <dbReference type="EMBL" id="MPM31540.1"/>
    </source>
</evidence>
<feature type="region of interest" description="Disordered" evidence="1">
    <location>
        <begin position="26"/>
        <end position="66"/>
    </location>
</feature>
<sequence>MHRHGAGGGKKVLRDFGYGARCVNERGGLPHDAPDGKDHARQNTRHSRRQHQTEYRTQPPGPQAEAALPEGIRHRLQGLLGGSHNHRQNHDGQRHRARQNGVAPAQGHQKQQVAEQAIHNGGNPRQGFGGDAHRRHQPVAPAGILHQINSRAYAEGNRHKQRQGGHQHGVDQGGKEGDVCAGVFQAEKRQGEIGNSLYENISHDEQKYAPREARRQPGQAPQDQCLQLCPVHTAPLLFSTEKVRLIIRINTKSTTAVAMSASRWRSAA</sequence>
<feature type="compositionally biased region" description="Basic and acidic residues" evidence="1">
    <location>
        <begin position="28"/>
        <end position="41"/>
    </location>
</feature>